<accession>A0A0E1W4G6</accession>
<organism evidence="2">
    <name type="scientific">Burkholderia pseudomallei 1710a</name>
    <dbReference type="NCBI Taxonomy" id="320371"/>
    <lineage>
        <taxon>Bacteria</taxon>
        <taxon>Pseudomonadati</taxon>
        <taxon>Pseudomonadota</taxon>
        <taxon>Betaproteobacteria</taxon>
        <taxon>Burkholderiales</taxon>
        <taxon>Burkholderiaceae</taxon>
        <taxon>Burkholderia</taxon>
        <taxon>pseudomallei group</taxon>
    </lineage>
</organism>
<gene>
    <name evidence="2" type="ORF">BURPS1710A_2972</name>
</gene>
<evidence type="ECO:0000256" key="1">
    <source>
        <dbReference type="SAM" id="MobiDB-lite"/>
    </source>
</evidence>
<name>A0A0E1W4G6_BURPE</name>
<feature type="compositionally biased region" description="Basic and acidic residues" evidence="1">
    <location>
        <begin position="56"/>
        <end position="72"/>
    </location>
</feature>
<dbReference type="HOGENOM" id="CLU_1632247_0_0_4"/>
<dbReference type="Proteomes" id="UP000001812">
    <property type="component" value="Chromosome I"/>
</dbReference>
<feature type="compositionally biased region" description="Basic and acidic residues" evidence="1">
    <location>
        <begin position="26"/>
        <end position="35"/>
    </location>
</feature>
<sequence length="184" mass="20447">MKKMLDRATGSERGRLQKAGRALHNLSDKPSREQGDTVALAKNPGRKAKKQTNRRTCRESVAHREPKRDRAAHQPQGLIQQVAAILPCRLADVAQPARDGALARGFDARTRRGGEQPARARSPMCRFRFRFGKPACDGAVWKTFDVRGTMSGIGYRVSCVGVGVGLRDSAWPKVSWQARLYPER</sequence>
<feature type="compositionally biased region" description="Basic residues" evidence="1">
    <location>
        <begin position="44"/>
        <end position="55"/>
    </location>
</feature>
<reference evidence="2" key="1">
    <citation type="submission" date="2009-05" db="EMBL/GenBank/DDBJ databases">
        <authorList>
            <person name="Harkins D.M."/>
            <person name="DeShazer D."/>
            <person name="Woods D.E."/>
            <person name="Brinkac L.M."/>
            <person name="Brown K.A."/>
            <person name="Hung G.C."/>
            <person name="Tuanyok A."/>
            <person name="Zhang B."/>
            <person name="Nierman W.C."/>
        </authorList>
    </citation>
    <scope>NUCLEOTIDE SEQUENCE [LARGE SCALE GENOMIC DNA]</scope>
    <source>
        <strain evidence="2">1710a</strain>
    </source>
</reference>
<dbReference type="AlphaFoldDB" id="A0A0E1W4G6"/>
<proteinExistence type="predicted"/>
<dbReference type="EMBL" id="CM000832">
    <property type="protein sequence ID" value="EET08028.1"/>
    <property type="molecule type" value="Genomic_DNA"/>
</dbReference>
<evidence type="ECO:0000313" key="2">
    <source>
        <dbReference type="EMBL" id="EET08028.1"/>
    </source>
</evidence>
<protein>
    <submittedName>
        <fullName evidence="2">Uncharacterized protein</fullName>
    </submittedName>
</protein>
<feature type="compositionally biased region" description="Basic and acidic residues" evidence="1">
    <location>
        <begin position="1"/>
        <end position="15"/>
    </location>
</feature>
<feature type="region of interest" description="Disordered" evidence="1">
    <location>
        <begin position="1"/>
        <end position="75"/>
    </location>
</feature>